<accession>A0A1Y2T072</accession>
<dbReference type="GO" id="GO:0005737">
    <property type="term" value="C:cytoplasm"/>
    <property type="evidence" value="ECO:0007669"/>
    <property type="project" value="UniProtKB-SubCell"/>
</dbReference>
<evidence type="ECO:0000313" key="6">
    <source>
        <dbReference type="EMBL" id="OTA28045.1"/>
    </source>
</evidence>
<evidence type="ECO:0000256" key="5">
    <source>
        <dbReference type="HAMAP-Rule" id="MF_01197"/>
    </source>
</evidence>
<comment type="similarity">
    <text evidence="5">Belongs to the SepF family.</text>
</comment>
<comment type="function">
    <text evidence="4 5">Cell division protein that is part of the divisome complex and is recruited early to the Z-ring. Probably stimulates Z-ring formation, perhaps through the cross-linking of FtsZ protofilaments. Its function overlaps with FtsA.</text>
</comment>
<protein>
    <recommendedName>
        <fullName evidence="5">Cell division protein SepF</fullName>
    </recommendedName>
</protein>
<dbReference type="OrthoDB" id="3731101at2"/>
<gene>
    <name evidence="5" type="primary">sepF</name>
    <name evidence="6" type="ORF">B9T39_07605</name>
</gene>
<dbReference type="GO" id="GO:0043093">
    <property type="term" value="P:FtsZ-dependent cytokinesis"/>
    <property type="evidence" value="ECO:0007669"/>
    <property type="project" value="UniProtKB-UniRule"/>
</dbReference>
<keyword evidence="2 5" id="KW-0717">Septation</keyword>
<dbReference type="InterPro" id="IPR007561">
    <property type="entry name" value="Cell_div_SepF/SepF-rel"/>
</dbReference>
<keyword evidence="3 5" id="KW-0131">Cell cycle</keyword>
<organism evidence="6 7">
    <name type="scientific">Alloscardovia macacae</name>
    <dbReference type="NCBI Taxonomy" id="1160091"/>
    <lineage>
        <taxon>Bacteria</taxon>
        <taxon>Bacillati</taxon>
        <taxon>Actinomycetota</taxon>
        <taxon>Actinomycetes</taxon>
        <taxon>Bifidobacteriales</taxon>
        <taxon>Bifidobacteriaceae</taxon>
        <taxon>Alloscardovia</taxon>
    </lineage>
</organism>
<dbReference type="PANTHER" id="PTHR35798">
    <property type="entry name" value="CELL DIVISION PROTEIN SEPF"/>
    <property type="match status" value="1"/>
</dbReference>
<proteinExistence type="inferred from homology"/>
<keyword evidence="1 5" id="KW-0132">Cell division</keyword>
<comment type="caution">
    <text evidence="6">The sequence shown here is derived from an EMBL/GenBank/DDBJ whole genome shotgun (WGS) entry which is preliminary data.</text>
</comment>
<dbReference type="RefSeq" id="WP_086107216.1">
    <property type="nucleotide sequence ID" value="NZ_NEKB01000016.1"/>
</dbReference>
<evidence type="ECO:0000256" key="3">
    <source>
        <dbReference type="ARBA" id="ARBA00023306"/>
    </source>
</evidence>
<dbReference type="InterPro" id="IPR023052">
    <property type="entry name" value="Cell_div_SepF"/>
</dbReference>
<evidence type="ECO:0000256" key="2">
    <source>
        <dbReference type="ARBA" id="ARBA00023210"/>
    </source>
</evidence>
<dbReference type="HAMAP" id="MF_01197">
    <property type="entry name" value="SepF"/>
    <property type="match status" value="1"/>
</dbReference>
<dbReference type="InterPro" id="IPR038594">
    <property type="entry name" value="SepF-like_sf"/>
</dbReference>
<dbReference type="EMBL" id="NEKC01000024">
    <property type="protein sequence ID" value="OTA28045.1"/>
    <property type="molecule type" value="Genomic_DNA"/>
</dbReference>
<dbReference type="PANTHER" id="PTHR35798:SF1">
    <property type="entry name" value="CELL DIVISION PROTEIN SEPF"/>
    <property type="match status" value="1"/>
</dbReference>
<comment type="subunit">
    <text evidence="5">Homodimer. Interacts with FtsZ.</text>
</comment>
<dbReference type="STRING" id="1160091.B9T39_07605"/>
<dbReference type="GO" id="GO:0000917">
    <property type="term" value="P:division septum assembly"/>
    <property type="evidence" value="ECO:0007669"/>
    <property type="project" value="UniProtKB-KW"/>
</dbReference>
<evidence type="ECO:0000256" key="4">
    <source>
        <dbReference type="ARBA" id="ARBA00044936"/>
    </source>
</evidence>
<reference evidence="6 7" key="1">
    <citation type="submission" date="2017-04" db="EMBL/GenBank/DDBJ databases">
        <title>Draft genome sequences of Alloscardovia macacae UMA81211 and UMA81212 isolated from the feces of a rhesus macaque (Macaca mulatta).</title>
        <authorList>
            <person name="Albert K."/>
            <person name="Sela D.A."/>
        </authorList>
    </citation>
    <scope>NUCLEOTIDE SEQUENCE [LARGE SCALE GENOMIC DNA]</scope>
    <source>
        <strain evidence="6 7">UMA81212</strain>
    </source>
</reference>
<dbReference type="Pfam" id="PF04472">
    <property type="entry name" value="SepF"/>
    <property type="match status" value="1"/>
</dbReference>
<keyword evidence="5" id="KW-0963">Cytoplasm</keyword>
<evidence type="ECO:0000313" key="7">
    <source>
        <dbReference type="Proteomes" id="UP000243540"/>
    </source>
</evidence>
<sequence length="176" mass="18468">MAGVFNRGLSFFGLADPEDLDDDNVTLEETEDQRETDFDRDDTLSAQAQRIVATGRGGSAPLATSGVGAGAGVSAGGTSTAFPKSVMNRITTIHPRSYNEVEGVGRALRDGTPVVLNLTGVADKDAQRIVDFATGVVFGVRGSVERVTPRVWLLSPAAVSIRPEQTDKSGTAGLFE</sequence>
<comment type="subcellular location">
    <subcellularLocation>
        <location evidence="5">Cytoplasm</location>
    </subcellularLocation>
    <text evidence="5">Localizes to the division site, in a FtsZ-dependent manner.</text>
</comment>
<dbReference type="Gene3D" id="3.30.110.150">
    <property type="entry name" value="SepF-like protein"/>
    <property type="match status" value="1"/>
</dbReference>
<dbReference type="AlphaFoldDB" id="A0A1Y2T072"/>
<evidence type="ECO:0000256" key="1">
    <source>
        <dbReference type="ARBA" id="ARBA00022618"/>
    </source>
</evidence>
<name>A0A1Y2T072_9BIFI</name>
<dbReference type="Proteomes" id="UP000243540">
    <property type="component" value="Unassembled WGS sequence"/>
</dbReference>